<dbReference type="Pfam" id="PF03837">
    <property type="entry name" value="RecT"/>
    <property type="match status" value="1"/>
</dbReference>
<dbReference type="RefSeq" id="WP_326075215.1">
    <property type="nucleotide sequence ID" value="NZ_JARLKY010000090.1"/>
</dbReference>
<evidence type="ECO:0000313" key="1">
    <source>
        <dbReference type="EMBL" id="MEC0231249.1"/>
    </source>
</evidence>
<proteinExistence type="predicted"/>
<organism evidence="1 2">
    <name type="scientific">Paenibacillus alba</name>
    <dbReference type="NCBI Taxonomy" id="1197127"/>
    <lineage>
        <taxon>Bacteria</taxon>
        <taxon>Bacillati</taxon>
        <taxon>Bacillota</taxon>
        <taxon>Bacilli</taxon>
        <taxon>Bacillales</taxon>
        <taxon>Paenibacillaceae</taxon>
        <taxon>Paenibacillus</taxon>
    </lineage>
</organism>
<evidence type="ECO:0000313" key="2">
    <source>
        <dbReference type="Proteomes" id="UP001338137"/>
    </source>
</evidence>
<comment type="caution">
    <text evidence="1">The sequence shown here is derived from an EMBL/GenBank/DDBJ whole genome shotgun (WGS) entry which is preliminary data.</text>
</comment>
<reference evidence="1 2" key="1">
    <citation type="submission" date="2023-03" db="EMBL/GenBank/DDBJ databases">
        <title>Bacillus Genome Sequencing.</title>
        <authorList>
            <person name="Dunlap C."/>
        </authorList>
    </citation>
    <scope>NUCLEOTIDE SEQUENCE [LARGE SCALE GENOMIC DNA]</scope>
    <source>
        <strain evidence="1 2">BD-533</strain>
    </source>
</reference>
<accession>A0ABU6GEZ5</accession>
<dbReference type="InterPro" id="IPR018330">
    <property type="entry name" value="RecT_fam"/>
</dbReference>
<sequence>MATNVDQSSISSQLAQKAGAPVVQEKPKTVFDIIQSMEKEFKRALPDQVGVQRFVRVAITIVRTNPKLMACDGMSIVAALMQSAQLGLEPNTPLGQSYLIPYKNKRVINGKETYIDEAQFQIGYKGLITLALRTGEYKAIYAHEVYANDDFKYTYGLDKDLHHIPADEPIGEPIKYYAVYHLKNGGYDFVVWSKTRIDFHAKKYSQAVKKGWTSPWTTDYDMQAKKTVLKEVLKYAPKSIEFAQQLAADETVKREVNDDMSEVIDVTDYTSNYNQEDELDLTGMPE</sequence>
<dbReference type="InterPro" id="IPR004590">
    <property type="entry name" value="ssDNA_annealing_RecT"/>
</dbReference>
<dbReference type="NCBIfam" id="TIGR00616">
    <property type="entry name" value="rect"/>
    <property type="match status" value="1"/>
</dbReference>
<protein>
    <submittedName>
        <fullName evidence="1">Recombinase RecT</fullName>
    </submittedName>
</protein>
<gene>
    <name evidence="1" type="ORF">P4I72_29545</name>
</gene>
<dbReference type="EMBL" id="JARLKY010000090">
    <property type="protein sequence ID" value="MEC0231249.1"/>
    <property type="molecule type" value="Genomic_DNA"/>
</dbReference>
<dbReference type="Proteomes" id="UP001338137">
    <property type="component" value="Unassembled WGS sequence"/>
</dbReference>
<name>A0ABU6GEZ5_9BACL</name>
<keyword evidence="2" id="KW-1185">Reference proteome</keyword>